<evidence type="ECO:0000259" key="13">
    <source>
        <dbReference type="Pfam" id="PF01545"/>
    </source>
</evidence>
<dbReference type="SUPFAM" id="SSF161111">
    <property type="entry name" value="Cation efflux protein transmembrane domain-like"/>
    <property type="match status" value="1"/>
</dbReference>
<accession>A0A495FLM9</accession>
<keyword evidence="5" id="KW-0967">Endosome</keyword>
<feature type="transmembrane region" description="Helical" evidence="12">
    <location>
        <begin position="184"/>
        <end position="208"/>
    </location>
</feature>
<dbReference type="Pfam" id="PF01545">
    <property type="entry name" value="Cation_efflux"/>
    <property type="match status" value="1"/>
</dbReference>
<evidence type="ECO:0000256" key="6">
    <source>
        <dbReference type="ARBA" id="ARBA00022833"/>
    </source>
</evidence>
<dbReference type="Gene3D" id="1.20.1510.10">
    <property type="entry name" value="Cation efflux protein transmembrane domain"/>
    <property type="match status" value="1"/>
</dbReference>
<feature type="transmembrane region" description="Helical" evidence="12">
    <location>
        <begin position="48"/>
        <end position="70"/>
    </location>
</feature>
<evidence type="ECO:0000256" key="12">
    <source>
        <dbReference type="SAM" id="Phobius"/>
    </source>
</evidence>
<dbReference type="InterPro" id="IPR058533">
    <property type="entry name" value="Cation_efflux_TM"/>
</dbReference>
<feature type="transmembrane region" description="Helical" evidence="12">
    <location>
        <begin position="76"/>
        <end position="95"/>
    </location>
</feature>
<comment type="subcellular location">
    <subcellularLocation>
        <location evidence="2">Cytoplasmic vesicle</location>
        <location evidence="2">Secretory vesicle</location>
        <location evidence="2">Synaptic vesicle membrane</location>
        <topology evidence="2">Multi-pass membrane protein</topology>
    </subcellularLocation>
    <subcellularLocation>
        <location evidence="1">Early endosome membrane</location>
    </subcellularLocation>
</comment>
<evidence type="ECO:0000256" key="11">
    <source>
        <dbReference type="SAM" id="MobiDB-lite"/>
    </source>
</evidence>
<evidence type="ECO:0000256" key="5">
    <source>
        <dbReference type="ARBA" id="ARBA00022753"/>
    </source>
</evidence>
<dbReference type="InterPro" id="IPR026765">
    <property type="entry name" value="Tmem163"/>
</dbReference>
<evidence type="ECO:0000256" key="1">
    <source>
        <dbReference type="ARBA" id="ARBA00004146"/>
    </source>
</evidence>
<dbReference type="GO" id="GO:0016020">
    <property type="term" value="C:membrane"/>
    <property type="evidence" value="ECO:0007669"/>
    <property type="project" value="InterPro"/>
</dbReference>
<reference evidence="14 15" key="1">
    <citation type="submission" date="2018-10" db="EMBL/GenBank/DDBJ databases">
        <title>Genomic Encyclopedia of Type Strains, Phase IV (KMG-IV): sequencing the most valuable type-strain genomes for metagenomic binning, comparative biology and taxonomic classification.</title>
        <authorList>
            <person name="Goeker M."/>
        </authorList>
    </citation>
    <scope>NUCLEOTIDE SEQUENCE [LARGE SCALE GENOMIC DNA]</scope>
    <source>
        <strain evidence="14 15">DSM 25586</strain>
    </source>
</reference>
<dbReference type="RefSeq" id="WP_120950251.1">
    <property type="nucleotide sequence ID" value="NZ_RBIR01000001.1"/>
</dbReference>
<feature type="domain" description="Cation efflux protein transmembrane" evidence="13">
    <location>
        <begin position="53"/>
        <end position="226"/>
    </location>
</feature>
<comment type="caution">
    <text evidence="14">The sequence shown here is derived from an EMBL/GenBank/DDBJ whole genome shotgun (WGS) entry which is preliminary data.</text>
</comment>
<dbReference type="GO" id="GO:0008324">
    <property type="term" value="F:monoatomic cation transmembrane transporter activity"/>
    <property type="evidence" value="ECO:0007669"/>
    <property type="project" value="InterPro"/>
</dbReference>
<dbReference type="EMBL" id="RBIR01000001">
    <property type="protein sequence ID" value="RKR30158.1"/>
    <property type="molecule type" value="Genomic_DNA"/>
</dbReference>
<evidence type="ECO:0000256" key="8">
    <source>
        <dbReference type="ARBA" id="ARBA00023018"/>
    </source>
</evidence>
<keyword evidence="8" id="KW-0770">Synapse</keyword>
<keyword evidence="6" id="KW-0862">Zinc</keyword>
<evidence type="ECO:0000256" key="9">
    <source>
        <dbReference type="ARBA" id="ARBA00023136"/>
    </source>
</evidence>
<feature type="transmembrane region" description="Helical" evidence="12">
    <location>
        <begin position="144"/>
        <end position="163"/>
    </location>
</feature>
<sequence length="234" mass="24191">MADSQPLPSGPGTHAGEDASACADGCRAPDVPAVRDVVWIRNARIARLLSWFSLAWMVLEGVLGLVAGGAAGSVSLIGWALSSAVEGLASIIVIWRFTGSRTLSETAERRAQKAVAISFWLLAPYIGIQSVIDLTTGHRAENSLLGIVLTAASLIVMPVLGLAKHRLGARLNSGATTGEGTQNLLCAATAAAVLIGLAGNAIFGAWWLDPLIGLVVAAVAVKEGREAWKGEDCC</sequence>
<keyword evidence="4 12" id="KW-0812">Transmembrane</keyword>
<keyword evidence="10" id="KW-0968">Cytoplasmic vesicle</keyword>
<evidence type="ECO:0000313" key="14">
    <source>
        <dbReference type="EMBL" id="RKR30158.1"/>
    </source>
</evidence>
<evidence type="ECO:0000256" key="3">
    <source>
        <dbReference type="ARBA" id="ARBA00008731"/>
    </source>
</evidence>
<dbReference type="OrthoDB" id="9805136at2"/>
<protein>
    <submittedName>
        <fullName evidence="14">Cation efflux family protein</fullName>
    </submittedName>
</protein>
<feature type="region of interest" description="Disordered" evidence="11">
    <location>
        <begin position="1"/>
        <end position="21"/>
    </location>
</feature>
<dbReference type="Proteomes" id="UP000276055">
    <property type="component" value="Unassembled WGS sequence"/>
</dbReference>
<organism evidence="14 15">
    <name type="scientific">Arthrobacter oryzae</name>
    <dbReference type="NCBI Taxonomy" id="409290"/>
    <lineage>
        <taxon>Bacteria</taxon>
        <taxon>Bacillati</taxon>
        <taxon>Actinomycetota</taxon>
        <taxon>Actinomycetes</taxon>
        <taxon>Micrococcales</taxon>
        <taxon>Micrococcaceae</taxon>
        <taxon>Arthrobacter</taxon>
    </lineage>
</organism>
<dbReference type="GO" id="GO:0031410">
    <property type="term" value="C:cytoplasmic vesicle"/>
    <property type="evidence" value="ECO:0007669"/>
    <property type="project" value="UniProtKB-KW"/>
</dbReference>
<dbReference type="AlphaFoldDB" id="A0A495FLM9"/>
<dbReference type="PANTHER" id="PTHR31937:SF2">
    <property type="entry name" value="TRANSMEMBRANE PROTEIN 163"/>
    <property type="match status" value="1"/>
</dbReference>
<keyword evidence="7 12" id="KW-1133">Transmembrane helix</keyword>
<name>A0A495FLM9_9MICC</name>
<comment type="similarity">
    <text evidence="3">Belongs to the TMEM163 family.</text>
</comment>
<feature type="transmembrane region" description="Helical" evidence="12">
    <location>
        <begin position="115"/>
        <end position="132"/>
    </location>
</feature>
<gene>
    <name evidence="14" type="ORF">C8D78_0478</name>
</gene>
<proteinExistence type="inferred from homology"/>
<dbReference type="InterPro" id="IPR027469">
    <property type="entry name" value="Cation_efflux_TMD_sf"/>
</dbReference>
<keyword evidence="9 12" id="KW-0472">Membrane</keyword>
<evidence type="ECO:0000256" key="10">
    <source>
        <dbReference type="ARBA" id="ARBA00023329"/>
    </source>
</evidence>
<evidence type="ECO:0000256" key="2">
    <source>
        <dbReference type="ARBA" id="ARBA00004644"/>
    </source>
</evidence>
<evidence type="ECO:0000256" key="7">
    <source>
        <dbReference type="ARBA" id="ARBA00022989"/>
    </source>
</evidence>
<dbReference type="PANTHER" id="PTHR31937">
    <property type="entry name" value="TRANSMEMBRANE PROTEIN 163"/>
    <property type="match status" value="1"/>
</dbReference>
<evidence type="ECO:0000313" key="15">
    <source>
        <dbReference type="Proteomes" id="UP000276055"/>
    </source>
</evidence>
<evidence type="ECO:0000256" key="4">
    <source>
        <dbReference type="ARBA" id="ARBA00022692"/>
    </source>
</evidence>